<dbReference type="EMBL" id="QGNZ01000004">
    <property type="protein sequence ID" value="PWS26573.1"/>
    <property type="molecule type" value="Genomic_DNA"/>
</dbReference>
<dbReference type="Proteomes" id="UP000245379">
    <property type="component" value="Unassembled WGS sequence"/>
</dbReference>
<sequence>MLDINIRPIILEDISSYKKIIIVLLLSIVSNVQFVSGQKVDLSKQNVKIGLGLTDAYISNPFIKKAFIFSISVSLDK</sequence>
<keyword evidence="2" id="KW-1185">Reference proteome</keyword>
<reference evidence="1 2" key="1">
    <citation type="submission" date="2018-05" db="EMBL/GenBank/DDBJ databases">
        <title>Pedobacter paludis sp. nov., isolated from wetland soil.</title>
        <authorList>
            <person name="Zhang Y."/>
            <person name="Wang G."/>
        </authorList>
    </citation>
    <scope>NUCLEOTIDE SEQUENCE [LARGE SCALE GENOMIC DNA]</scope>
    <source>
        <strain evidence="1 2">KCTC22721</strain>
    </source>
</reference>
<comment type="caution">
    <text evidence="1">The sequence shown here is derived from an EMBL/GenBank/DDBJ whole genome shotgun (WGS) entry which is preliminary data.</text>
</comment>
<organism evidence="1 2">
    <name type="scientific">Pedobacter yonginense</name>
    <dbReference type="NCBI Taxonomy" id="651869"/>
    <lineage>
        <taxon>Bacteria</taxon>
        <taxon>Pseudomonadati</taxon>
        <taxon>Bacteroidota</taxon>
        <taxon>Sphingobacteriia</taxon>
        <taxon>Sphingobacteriales</taxon>
        <taxon>Sphingobacteriaceae</taxon>
        <taxon>Pedobacter</taxon>
    </lineage>
</organism>
<evidence type="ECO:0000313" key="2">
    <source>
        <dbReference type="Proteomes" id="UP000245379"/>
    </source>
</evidence>
<gene>
    <name evidence="1" type="ORF">DHW03_17555</name>
</gene>
<proteinExistence type="predicted"/>
<accession>A0A317EL29</accession>
<evidence type="ECO:0000313" key="1">
    <source>
        <dbReference type="EMBL" id="PWS26573.1"/>
    </source>
</evidence>
<protein>
    <submittedName>
        <fullName evidence="1">Uncharacterized protein</fullName>
    </submittedName>
</protein>
<dbReference type="AlphaFoldDB" id="A0A317EL29"/>
<name>A0A317EL29_9SPHI</name>